<feature type="chain" id="PRO_5040269493" description="DUF1985 domain-containing protein" evidence="2">
    <location>
        <begin position="20"/>
        <end position="238"/>
    </location>
</feature>
<evidence type="ECO:0000313" key="4">
    <source>
        <dbReference type="Proteomes" id="UP000235145"/>
    </source>
</evidence>
<evidence type="ECO:0000256" key="1">
    <source>
        <dbReference type="SAM" id="MobiDB-lite"/>
    </source>
</evidence>
<dbReference type="PANTHER" id="PTHR34835:SF90">
    <property type="entry name" value="AMINOTRANSFERASE-LIKE PLANT MOBILE DOMAIN-CONTAINING PROTEIN"/>
    <property type="match status" value="1"/>
</dbReference>
<feature type="compositionally biased region" description="Basic residues" evidence="1">
    <location>
        <begin position="80"/>
        <end position="93"/>
    </location>
</feature>
<proteinExistence type="predicted"/>
<comment type="caution">
    <text evidence="3">The sequence shown here is derived from an EMBL/GenBank/DDBJ whole genome shotgun (WGS) entry which is preliminary data.</text>
</comment>
<keyword evidence="4" id="KW-1185">Reference proteome</keyword>
<keyword evidence="2" id="KW-0732">Signal</keyword>
<dbReference type="Proteomes" id="UP000235145">
    <property type="component" value="Unassembled WGS sequence"/>
</dbReference>
<evidence type="ECO:0000256" key="2">
    <source>
        <dbReference type="SAM" id="SignalP"/>
    </source>
</evidence>
<accession>A0A9R1V474</accession>
<evidence type="ECO:0008006" key="5">
    <source>
        <dbReference type="Google" id="ProtNLM"/>
    </source>
</evidence>
<sequence>MQWMMLFACLLLLCCDTLHDVLRRRTFPPFLVLGCDKKETKVLKKIKHQSRKSPSKRKTPEKQQLQDSDSDFESNDPSKKAKKRSHQSKKTKKKPMVIEFYSMKNRCSPEVLLSIILGMCKEQKEFVRSMGFGALLKIKIIDIPLKLGFYVLQKFDYERMVIDIEGKELKVTSESVHDMLGIPCNKNVIVSTTQADFNFKLNFLVFFVNTFCESTSMGRCNMFPLSYISRKKDISNID</sequence>
<dbReference type="AlphaFoldDB" id="A0A9R1V474"/>
<dbReference type="EMBL" id="NBSK02000007">
    <property type="protein sequence ID" value="KAJ0197955.1"/>
    <property type="molecule type" value="Genomic_DNA"/>
</dbReference>
<name>A0A9R1V474_LACSA</name>
<feature type="signal peptide" evidence="2">
    <location>
        <begin position="1"/>
        <end position="19"/>
    </location>
</feature>
<feature type="compositionally biased region" description="Basic residues" evidence="1">
    <location>
        <begin position="44"/>
        <end position="59"/>
    </location>
</feature>
<protein>
    <recommendedName>
        <fullName evidence="5">DUF1985 domain-containing protein</fullName>
    </recommendedName>
</protein>
<feature type="region of interest" description="Disordered" evidence="1">
    <location>
        <begin position="44"/>
        <end position="93"/>
    </location>
</feature>
<dbReference type="PANTHER" id="PTHR34835">
    <property type="entry name" value="OS07G0283600 PROTEIN-RELATED"/>
    <property type="match status" value="1"/>
</dbReference>
<organism evidence="3 4">
    <name type="scientific">Lactuca sativa</name>
    <name type="common">Garden lettuce</name>
    <dbReference type="NCBI Taxonomy" id="4236"/>
    <lineage>
        <taxon>Eukaryota</taxon>
        <taxon>Viridiplantae</taxon>
        <taxon>Streptophyta</taxon>
        <taxon>Embryophyta</taxon>
        <taxon>Tracheophyta</taxon>
        <taxon>Spermatophyta</taxon>
        <taxon>Magnoliopsida</taxon>
        <taxon>eudicotyledons</taxon>
        <taxon>Gunneridae</taxon>
        <taxon>Pentapetalae</taxon>
        <taxon>asterids</taxon>
        <taxon>campanulids</taxon>
        <taxon>Asterales</taxon>
        <taxon>Asteraceae</taxon>
        <taxon>Cichorioideae</taxon>
        <taxon>Cichorieae</taxon>
        <taxon>Lactucinae</taxon>
        <taxon>Lactuca</taxon>
    </lineage>
</organism>
<reference evidence="3 4" key="1">
    <citation type="journal article" date="2017" name="Nat. Commun.">
        <title>Genome assembly with in vitro proximity ligation data and whole-genome triplication in lettuce.</title>
        <authorList>
            <person name="Reyes-Chin-Wo S."/>
            <person name="Wang Z."/>
            <person name="Yang X."/>
            <person name="Kozik A."/>
            <person name="Arikit S."/>
            <person name="Song C."/>
            <person name="Xia L."/>
            <person name="Froenicke L."/>
            <person name="Lavelle D.O."/>
            <person name="Truco M.J."/>
            <person name="Xia R."/>
            <person name="Zhu S."/>
            <person name="Xu C."/>
            <person name="Xu H."/>
            <person name="Xu X."/>
            <person name="Cox K."/>
            <person name="Korf I."/>
            <person name="Meyers B.C."/>
            <person name="Michelmore R.W."/>
        </authorList>
    </citation>
    <scope>NUCLEOTIDE SEQUENCE [LARGE SCALE GENOMIC DNA]</scope>
    <source>
        <strain evidence="4">cv. Salinas</strain>
        <tissue evidence="3">Seedlings</tissue>
    </source>
</reference>
<gene>
    <name evidence="3" type="ORF">LSAT_V11C700354070</name>
</gene>
<evidence type="ECO:0000313" key="3">
    <source>
        <dbReference type="EMBL" id="KAJ0197955.1"/>
    </source>
</evidence>